<keyword evidence="2" id="KW-1185">Reference proteome</keyword>
<dbReference type="InterPro" id="IPR010321">
    <property type="entry name" value="DUF922"/>
</dbReference>
<evidence type="ECO:0000313" key="2">
    <source>
        <dbReference type="Proteomes" id="UP000269412"/>
    </source>
</evidence>
<dbReference type="Pfam" id="PF06037">
    <property type="entry name" value="DUF922"/>
    <property type="match status" value="1"/>
</dbReference>
<dbReference type="AlphaFoldDB" id="A0A495DSN7"/>
<dbReference type="OrthoDB" id="5431540at2"/>
<dbReference type="RefSeq" id="WP_121069333.1">
    <property type="nucleotide sequence ID" value="NZ_RBIQ01000014.1"/>
</dbReference>
<reference evidence="1 2" key="1">
    <citation type="submission" date="2018-10" db="EMBL/GenBank/DDBJ databases">
        <title>Genomic Encyclopedia of Archaeal and Bacterial Type Strains, Phase II (KMG-II): from individual species to whole genera.</title>
        <authorList>
            <person name="Goeker M."/>
        </authorList>
    </citation>
    <scope>NUCLEOTIDE SEQUENCE [LARGE SCALE GENOMIC DNA]</scope>
    <source>
        <strain evidence="1 2">DSM 25230</strain>
    </source>
</reference>
<protein>
    <submittedName>
        <fullName evidence="1">Uncharacterized protein DUF922</fullName>
    </submittedName>
</protein>
<evidence type="ECO:0000313" key="1">
    <source>
        <dbReference type="EMBL" id="RKR06497.1"/>
    </source>
</evidence>
<dbReference type="Proteomes" id="UP000269412">
    <property type="component" value="Unassembled WGS sequence"/>
</dbReference>
<organism evidence="1 2">
    <name type="scientific">Maribacter vaceletii</name>
    <dbReference type="NCBI Taxonomy" id="1206816"/>
    <lineage>
        <taxon>Bacteria</taxon>
        <taxon>Pseudomonadati</taxon>
        <taxon>Bacteroidota</taxon>
        <taxon>Flavobacteriia</taxon>
        <taxon>Flavobacteriales</taxon>
        <taxon>Flavobacteriaceae</taxon>
        <taxon>Maribacter</taxon>
    </lineage>
</organism>
<dbReference type="EMBL" id="RBIQ01000014">
    <property type="protein sequence ID" value="RKR06497.1"/>
    <property type="molecule type" value="Genomic_DNA"/>
</dbReference>
<proteinExistence type="predicted"/>
<accession>A0A495DSN7</accession>
<gene>
    <name evidence="1" type="ORF">CLV91_3352</name>
</gene>
<sequence length="174" mass="20411">MDVLRFFILIFFSVSILSAQDYTTILWDSNNKLTWENFKGKIPLHSRAAATTASGVTYKYSAQRIRGELNVSFIVSAYFYPKKSWYNPSLCDSLILSHEQLHFDISELYARKLKRKLDATTFTHGSLKKEVKSIYNVVMAELNSYQNLYDKETNFSRDLEEQLRWNKKIREALK</sequence>
<name>A0A495DSN7_9FLAO</name>
<comment type="caution">
    <text evidence="1">The sequence shown here is derived from an EMBL/GenBank/DDBJ whole genome shotgun (WGS) entry which is preliminary data.</text>
</comment>